<proteinExistence type="predicted"/>
<dbReference type="RefSeq" id="WP_080966422.1">
    <property type="nucleotide sequence ID" value="NZ_JAKHEY010000009.1"/>
</dbReference>
<dbReference type="EMBL" id="JAKHEY010000009">
    <property type="protein sequence ID" value="MCZ9678698.1"/>
    <property type="molecule type" value="Genomic_DNA"/>
</dbReference>
<evidence type="ECO:0000313" key="2">
    <source>
        <dbReference type="EMBL" id="MCZ9678698.1"/>
    </source>
</evidence>
<accession>A0AAW5WZ75</accession>
<evidence type="ECO:0000313" key="3">
    <source>
        <dbReference type="Proteomes" id="UP001211420"/>
    </source>
</evidence>
<dbReference type="Proteomes" id="UP001211566">
    <property type="component" value="Unassembled WGS sequence"/>
</dbReference>
<gene>
    <name evidence="1" type="ORF">L2772_06630</name>
    <name evidence="2" type="ORF">L2Z99_06305</name>
</gene>
<dbReference type="AlphaFoldDB" id="A0AAW5WZ75"/>
<evidence type="ECO:0008006" key="5">
    <source>
        <dbReference type="Google" id="ProtNLM"/>
    </source>
</evidence>
<name>A0AAW5WZ75_9LACO</name>
<reference evidence="2" key="1">
    <citation type="submission" date="2022-01" db="EMBL/GenBank/DDBJ databases">
        <title>STING isolate genome collection.</title>
        <authorList>
            <person name="France M."/>
            <person name="Rutt L."/>
            <person name="Humphrys M."/>
            <person name="Ravel J."/>
        </authorList>
    </citation>
    <scope>NUCLEOTIDE SEQUENCE</scope>
    <source>
        <strain evidence="2">C0081E5</strain>
    </source>
</reference>
<keyword evidence="3" id="KW-1185">Reference proteome</keyword>
<evidence type="ECO:0000313" key="1">
    <source>
        <dbReference type="EMBL" id="MCZ3622548.1"/>
    </source>
</evidence>
<organism evidence="2 4">
    <name type="scientific">Lactobacillus mulieris</name>
    <dbReference type="NCBI Taxonomy" id="2508708"/>
    <lineage>
        <taxon>Bacteria</taxon>
        <taxon>Bacillati</taxon>
        <taxon>Bacillota</taxon>
        <taxon>Bacilli</taxon>
        <taxon>Lactobacillales</taxon>
        <taxon>Lactobacillaceae</taxon>
        <taxon>Lactobacillus</taxon>
    </lineage>
</organism>
<sequence length="142" mass="16709">MKMTEDQSNFLDYFVNRYTGHLCALFSEWEAPKALDLSNWRLIAKNSNGLWFCFSPISWNLVCRPDGSIELIDDLGLLKVYLTPKQTKKYRSTFPKPFNDSKELNWFKSLSVEEQKNVKTMYEQIDQIYNNFMKGIQDGERG</sequence>
<comment type="caution">
    <text evidence="2">The sequence shown here is derived from an EMBL/GenBank/DDBJ whole genome shotgun (WGS) entry which is preliminary data.</text>
</comment>
<evidence type="ECO:0000313" key="4">
    <source>
        <dbReference type="Proteomes" id="UP001211566"/>
    </source>
</evidence>
<reference evidence="1 3" key="2">
    <citation type="submission" date="2022-01" db="EMBL/GenBank/DDBJ databases">
        <title>VMRC isolate genome collection.</title>
        <authorList>
            <person name="France M."/>
            <person name="Rutt L."/>
            <person name="Humphrys M."/>
            <person name="Ravel J."/>
        </authorList>
    </citation>
    <scope>NUCLEOTIDE SEQUENCE [LARGE SCALE GENOMIC DNA]</scope>
    <source>
        <strain evidence="1 3">C0172B4</strain>
    </source>
</reference>
<dbReference type="EMBL" id="JAKHPW010000008">
    <property type="protein sequence ID" value="MCZ3622548.1"/>
    <property type="molecule type" value="Genomic_DNA"/>
</dbReference>
<protein>
    <recommendedName>
        <fullName evidence="5">DUF4304 domain-containing protein</fullName>
    </recommendedName>
</protein>
<dbReference type="Proteomes" id="UP001211420">
    <property type="component" value="Unassembled WGS sequence"/>
</dbReference>